<evidence type="ECO:0000313" key="2">
    <source>
        <dbReference type="EMBL" id="KAJ5103997.1"/>
    </source>
</evidence>
<proteinExistence type="predicted"/>
<dbReference type="OrthoDB" id="10444300at2759"/>
<evidence type="ECO:0000256" key="1">
    <source>
        <dbReference type="SAM" id="Phobius"/>
    </source>
</evidence>
<accession>A0A9W9KG82</accession>
<gene>
    <name evidence="2" type="ORF">N7532_004526</name>
</gene>
<dbReference type="AlphaFoldDB" id="A0A9W9KG82"/>
<organism evidence="2 3">
    <name type="scientific">Penicillium argentinense</name>
    <dbReference type="NCBI Taxonomy" id="1131581"/>
    <lineage>
        <taxon>Eukaryota</taxon>
        <taxon>Fungi</taxon>
        <taxon>Dikarya</taxon>
        <taxon>Ascomycota</taxon>
        <taxon>Pezizomycotina</taxon>
        <taxon>Eurotiomycetes</taxon>
        <taxon>Eurotiomycetidae</taxon>
        <taxon>Eurotiales</taxon>
        <taxon>Aspergillaceae</taxon>
        <taxon>Penicillium</taxon>
    </lineage>
</organism>
<keyword evidence="3" id="KW-1185">Reference proteome</keyword>
<name>A0A9W9KG82_9EURO</name>
<dbReference type="GeneID" id="81355999"/>
<dbReference type="EMBL" id="JAPQKI010000004">
    <property type="protein sequence ID" value="KAJ5103997.1"/>
    <property type="molecule type" value="Genomic_DNA"/>
</dbReference>
<dbReference type="Proteomes" id="UP001149074">
    <property type="component" value="Unassembled WGS sequence"/>
</dbReference>
<sequence length="68" mass="7584">MAPVSESFHAFLERQEFSPEATFTEKAIVLMVFGHTILLYSVIWWIVASRVSRGSPSSCTNRFGCGLS</sequence>
<reference evidence="2" key="1">
    <citation type="submission" date="2022-11" db="EMBL/GenBank/DDBJ databases">
        <authorList>
            <person name="Petersen C."/>
        </authorList>
    </citation>
    <scope>NUCLEOTIDE SEQUENCE</scope>
    <source>
        <strain evidence="2">IBT 30761</strain>
    </source>
</reference>
<comment type="caution">
    <text evidence="2">The sequence shown here is derived from an EMBL/GenBank/DDBJ whole genome shotgun (WGS) entry which is preliminary data.</text>
</comment>
<keyword evidence="1" id="KW-0472">Membrane</keyword>
<feature type="transmembrane region" description="Helical" evidence="1">
    <location>
        <begin position="27"/>
        <end position="47"/>
    </location>
</feature>
<keyword evidence="1" id="KW-1133">Transmembrane helix</keyword>
<reference evidence="2" key="2">
    <citation type="journal article" date="2023" name="IMA Fungus">
        <title>Comparative genomic study of the Penicillium genus elucidates a diverse pangenome and 15 lateral gene transfer events.</title>
        <authorList>
            <person name="Petersen C."/>
            <person name="Sorensen T."/>
            <person name="Nielsen M.R."/>
            <person name="Sondergaard T.E."/>
            <person name="Sorensen J.L."/>
            <person name="Fitzpatrick D.A."/>
            <person name="Frisvad J.C."/>
            <person name="Nielsen K.L."/>
        </authorList>
    </citation>
    <scope>NUCLEOTIDE SEQUENCE</scope>
    <source>
        <strain evidence="2">IBT 30761</strain>
    </source>
</reference>
<dbReference type="RefSeq" id="XP_056477377.1">
    <property type="nucleotide sequence ID" value="XM_056617020.1"/>
</dbReference>
<protein>
    <submittedName>
        <fullName evidence="2">Uncharacterized protein</fullName>
    </submittedName>
</protein>
<keyword evidence="1" id="KW-0812">Transmembrane</keyword>
<evidence type="ECO:0000313" key="3">
    <source>
        <dbReference type="Proteomes" id="UP001149074"/>
    </source>
</evidence>